<dbReference type="SUPFAM" id="SSF54999">
    <property type="entry name" value="Ribosomal protein S10"/>
    <property type="match status" value="1"/>
</dbReference>
<evidence type="ECO:0000259" key="9">
    <source>
        <dbReference type="SMART" id="SM01403"/>
    </source>
</evidence>
<feature type="compositionally biased region" description="Low complexity" evidence="8">
    <location>
        <begin position="38"/>
        <end position="52"/>
    </location>
</feature>
<feature type="domain" description="Small ribosomal subunit protein uS10" evidence="9">
    <location>
        <begin position="79"/>
        <end position="177"/>
    </location>
</feature>
<keyword evidence="11" id="KW-1185">Reference proteome</keyword>
<comment type="similarity">
    <text evidence="2">Belongs to the universal ribosomal protein uS10 family.</text>
</comment>
<evidence type="ECO:0000256" key="5">
    <source>
        <dbReference type="ARBA" id="ARBA00023274"/>
    </source>
</evidence>
<comment type="caution">
    <text evidence="10">The sequence shown here is derived from an EMBL/GenBank/DDBJ whole genome shotgun (WGS) entry which is preliminary data.</text>
</comment>
<dbReference type="OMA" id="AMWSTAC"/>
<evidence type="ECO:0000256" key="2">
    <source>
        <dbReference type="ARBA" id="ARBA00007102"/>
    </source>
</evidence>
<dbReference type="Proteomes" id="UP000318571">
    <property type="component" value="Chromosome 10"/>
</dbReference>
<evidence type="ECO:0000256" key="1">
    <source>
        <dbReference type="ARBA" id="ARBA00004173"/>
    </source>
</evidence>
<dbReference type="OrthoDB" id="366214at2759"/>
<reference evidence="10 11" key="1">
    <citation type="journal article" date="2018" name="Nat. Ecol. Evol.">
        <title>Genomic signatures of mitonuclear coevolution across populations of Tigriopus californicus.</title>
        <authorList>
            <person name="Barreto F.S."/>
            <person name="Watson E.T."/>
            <person name="Lima T.G."/>
            <person name="Willett C.S."/>
            <person name="Edmands S."/>
            <person name="Li W."/>
            <person name="Burton R.S."/>
        </authorList>
    </citation>
    <scope>NUCLEOTIDE SEQUENCE [LARGE SCALE GENOMIC DNA]</scope>
    <source>
        <strain evidence="10 11">San Diego</strain>
    </source>
</reference>
<evidence type="ECO:0000256" key="7">
    <source>
        <dbReference type="ARBA" id="ARBA00035544"/>
    </source>
</evidence>
<dbReference type="SMART" id="SM01403">
    <property type="entry name" value="Ribosomal_S10"/>
    <property type="match status" value="1"/>
</dbReference>
<keyword evidence="3" id="KW-0689">Ribosomal protein</keyword>
<feature type="region of interest" description="Disordered" evidence="8">
    <location>
        <begin position="35"/>
        <end position="68"/>
    </location>
</feature>
<dbReference type="PANTHER" id="PTHR13334">
    <property type="entry name" value="MITOCHONDRIAL 28S RIBOSOMAL PROTEIN S10"/>
    <property type="match status" value="1"/>
</dbReference>
<dbReference type="InterPro" id="IPR036838">
    <property type="entry name" value="Ribosomal_uS10_dom_sf"/>
</dbReference>
<dbReference type="GO" id="GO:0005763">
    <property type="term" value="C:mitochondrial small ribosomal subunit"/>
    <property type="evidence" value="ECO:0007669"/>
    <property type="project" value="InterPro"/>
</dbReference>
<accession>A0A553NEJ7</accession>
<evidence type="ECO:0000256" key="6">
    <source>
        <dbReference type="ARBA" id="ARBA00035261"/>
    </source>
</evidence>
<gene>
    <name evidence="10" type="ORF">TCAL_00436</name>
</gene>
<evidence type="ECO:0000256" key="3">
    <source>
        <dbReference type="ARBA" id="ARBA00022980"/>
    </source>
</evidence>
<dbReference type="InterPro" id="IPR027486">
    <property type="entry name" value="Ribosomal_uS10_dom"/>
</dbReference>
<dbReference type="InterPro" id="IPR040055">
    <property type="entry name" value="Ribosomal_uS10m"/>
</dbReference>
<keyword evidence="4" id="KW-0496">Mitochondrion</keyword>
<dbReference type="Pfam" id="PF00338">
    <property type="entry name" value="Ribosomal_S10"/>
    <property type="match status" value="1"/>
</dbReference>
<evidence type="ECO:0000256" key="8">
    <source>
        <dbReference type="SAM" id="MobiDB-lite"/>
    </source>
</evidence>
<evidence type="ECO:0000313" key="10">
    <source>
        <dbReference type="EMBL" id="TRY63828.1"/>
    </source>
</evidence>
<dbReference type="Gene3D" id="3.30.70.600">
    <property type="entry name" value="Ribosomal protein S10 domain"/>
    <property type="match status" value="1"/>
</dbReference>
<sequence length="204" mass="23428">MAMWSTACRRVMRARPIPIALGCPPRPMELVTRLDGQKTASKSSLSASTGGSPHPPLPMREAERPERPERPERLFIQVDLELRAHQPAVLKSYAWFLEEVARILEVGVLVSEGEEEPHKVRKTLLKPVFAHSKHRVQYEMRTYYWVIQLSRLTQSTRDTYLEYVQRNLPEGVSMVVRNHEIRPLPQAILNDLRKRETPEASSSG</sequence>
<keyword evidence="5" id="KW-0687">Ribonucleoprotein</keyword>
<proteinExistence type="inferred from homology"/>
<dbReference type="AlphaFoldDB" id="A0A553NEJ7"/>
<name>A0A553NEJ7_TIGCA</name>
<comment type="subcellular location">
    <subcellularLocation>
        <location evidence="1">Mitochondrion</location>
    </subcellularLocation>
</comment>
<dbReference type="STRING" id="6832.A0A553NEJ7"/>
<evidence type="ECO:0000313" key="11">
    <source>
        <dbReference type="Proteomes" id="UP000318571"/>
    </source>
</evidence>
<evidence type="ECO:0000256" key="4">
    <source>
        <dbReference type="ARBA" id="ARBA00023128"/>
    </source>
</evidence>
<protein>
    <recommendedName>
        <fullName evidence="6">Small ribosomal subunit protein uS10m</fullName>
    </recommendedName>
    <alternativeName>
        <fullName evidence="7">28S ribosomal protein S10, mitochondrial</fullName>
    </alternativeName>
</protein>
<organism evidence="10 11">
    <name type="scientific">Tigriopus californicus</name>
    <name type="common">Marine copepod</name>
    <dbReference type="NCBI Taxonomy" id="6832"/>
    <lineage>
        <taxon>Eukaryota</taxon>
        <taxon>Metazoa</taxon>
        <taxon>Ecdysozoa</taxon>
        <taxon>Arthropoda</taxon>
        <taxon>Crustacea</taxon>
        <taxon>Multicrustacea</taxon>
        <taxon>Hexanauplia</taxon>
        <taxon>Copepoda</taxon>
        <taxon>Harpacticoida</taxon>
        <taxon>Harpacticidae</taxon>
        <taxon>Tigriopus</taxon>
    </lineage>
</organism>
<dbReference type="EMBL" id="VCGU01000458">
    <property type="protein sequence ID" value="TRY63828.1"/>
    <property type="molecule type" value="Genomic_DNA"/>
</dbReference>
<dbReference type="PANTHER" id="PTHR13334:SF4">
    <property type="entry name" value="SMALL RIBOSOMAL SUBUNIT PROTEIN US10M"/>
    <property type="match status" value="1"/>
</dbReference>